<gene>
    <name evidence="2" type="ORF">GCM10011354_32100</name>
</gene>
<dbReference type="RefSeq" id="WP_130650202.1">
    <property type="nucleotide sequence ID" value="NZ_BMHA01000014.1"/>
</dbReference>
<protein>
    <submittedName>
        <fullName evidence="2">Uncharacterized protein</fullName>
    </submittedName>
</protein>
<evidence type="ECO:0000256" key="1">
    <source>
        <dbReference type="SAM" id="MobiDB-lite"/>
    </source>
</evidence>
<reference evidence="2" key="2">
    <citation type="submission" date="2020-09" db="EMBL/GenBank/DDBJ databases">
        <authorList>
            <person name="Sun Q."/>
            <person name="Zhou Y."/>
        </authorList>
    </citation>
    <scope>NUCLEOTIDE SEQUENCE</scope>
    <source>
        <strain evidence="2">CGMCC 1.14988</strain>
    </source>
</reference>
<evidence type="ECO:0000313" key="3">
    <source>
        <dbReference type="Proteomes" id="UP000650511"/>
    </source>
</evidence>
<sequence>MVAADKRASELAAAVEERDSDLRSAQVELAVRREVAARRDSPFADVEVVLPLVRDAIETDEAGEPVGVAEAMASLAERHPYLLAEHAAPATRTDPSKHAPSGGPVGSRIQQRAGPTYDTKKLETKYPMLSYGRRRRP</sequence>
<comment type="caution">
    <text evidence="2">The sequence shown here is derived from an EMBL/GenBank/DDBJ whole genome shotgun (WGS) entry which is preliminary data.</text>
</comment>
<keyword evidence="3" id="KW-1185">Reference proteome</keyword>
<dbReference type="EMBL" id="BMHA01000014">
    <property type="protein sequence ID" value="GGI09042.1"/>
    <property type="molecule type" value="Genomic_DNA"/>
</dbReference>
<accession>A0A8J3EVF6</accession>
<name>A0A8J3EVF6_9ACTN</name>
<feature type="region of interest" description="Disordered" evidence="1">
    <location>
        <begin position="83"/>
        <end position="137"/>
    </location>
</feature>
<organism evidence="2 3">
    <name type="scientific">Egicoccus halophilus</name>
    <dbReference type="NCBI Taxonomy" id="1670830"/>
    <lineage>
        <taxon>Bacteria</taxon>
        <taxon>Bacillati</taxon>
        <taxon>Actinomycetota</taxon>
        <taxon>Nitriliruptoria</taxon>
        <taxon>Egicoccales</taxon>
        <taxon>Egicoccaceae</taxon>
        <taxon>Egicoccus</taxon>
    </lineage>
</organism>
<reference evidence="2" key="1">
    <citation type="journal article" date="2014" name="Int. J. Syst. Evol. Microbiol.">
        <title>Complete genome sequence of Corynebacterium casei LMG S-19264T (=DSM 44701T), isolated from a smear-ripened cheese.</title>
        <authorList>
            <consortium name="US DOE Joint Genome Institute (JGI-PGF)"/>
            <person name="Walter F."/>
            <person name="Albersmeier A."/>
            <person name="Kalinowski J."/>
            <person name="Ruckert C."/>
        </authorList>
    </citation>
    <scope>NUCLEOTIDE SEQUENCE</scope>
    <source>
        <strain evidence="2">CGMCC 1.14988</strain>
    </source>
</reference>
<dbReference type="AlphaFoldDB" id="A0A8J3EVF6"/>
<evidence type="ECO:0000313" key="2">
    <source>
        <dbReference type="EMBL" id="GGI09042.1"/>
    </source>
</evidence>
<proteinExistence type="predicted"/>
<dbReference type="Proteomes" id="UP000650511">
    <property type="component" value="Unassembled WGS sequence"/>
</dbReference>